<sequence>MGASVLARSWATMPAVIAAIDIFPIFFRLKTMYFLRQPLRSMTRLWEELRKANNKAEESASN</sequence>
<proteinExistence type="predicted"/>
<keyword evidence="1" id="KW-1133">Transmembrane helix</keyword>
<dbReference type="HOGENOM" id="CLU_2895669_0_0_4"/>
<evidence type="ECO:0000256" key="1">
    <source>
        <dbReference type="SAM" id="Phobius"/>
    </source>
</evidence>
<dbReference type="STRING" id="946483.Cenrod_0037"/>
<protein>
    <submittedName>
        <fullName evidence="2">Uncharacterized protein</fullName>
    </submittedName>
</protein>
<keyword evidence="1" id="KW-0472">Membrane</keyword>
<dbReference type="Proteomes" id="UP000017184">
    <property type="component" value="Chromosome"/>
</dbReference>
<keyword evidence="1" id="KW-0812">Transmembrane</keyword>
<dbReference type="EMBL" id="CP004885">
    <property type="protein sequence ID" value="AGX86172.1"/>
    <property type="molecule type" value="Genomic_DNA"/>
</dbReference>
<dbReference type="KEGG" id="cbx:Cenrod_0037"/>
<feature type="transmembrane region" description="Helical" evidence="1">
    <location>
        <begin position="6"/>
        <end position="27"/>
    </location>
</feature>
<reference evidence="2 3" key="1">
    <citation type="journal article" date="2013" name="Genome Biol.">
        <title>Genomic analysis reveals key aspects of prokaryotic symbiosis in the phototrophic consortium "Chlorochromatium aggregatum".</title>
        <authorList>
            <person name="Liu Z."/>
            <person name="Muller J."/>
            <person name="Li T."/>
            <person name="Alvey R.M."/>
            <person name="Vogl K."/>
            <person name="Frigaard N.U."/>
            <person name="Rockwell N.C."/>
            <person name="Boyd E.S."/>
            <person name="Tomsho L.P."/>
            <person name="Schuster S.C."/>
            <person name="Henke P."/>
            <person name="Rohde M."/>
            <person name="Overmann J."/>
            <person name="Bryant D.A."/>
        </authorList>
    </citation>
    <scope>NUCLEOTIDE SEQUENCE [LARGE SCALE GENOMIC DNA]</scope>
    <source>
        <strain evidence="2">CR</strain>
    </source>
</reference>
<name>U5N4C0_9BURK</name>
<dbReference type="AlphaFoldDB" id="U5N4C0"/>
<evidence type="ECO:0000313" key="2">
    <source>
        <dbReference type="EMBL" id="AGX86172.1"/>
    </source>
</evidence>
<accession>U5N4C0</accession>
<organism evidence="2 3">
    <name type="scientific">Candidatus Symbiobacter mobilis CR</name>
    <dbReference type="NCBI Taxonomy" id="946483"/>
    <lineage>
        <taxon>Bacteria</taxon>
        <taxon>Pseudomonadati</taxon>
        <taxon>Pseudomonadota</taxon>
        <taxon>Betaproteobacteria</taxon>
        <taxon>Burkholderiales</taxon>
        <taxon>Comamonadaceae</taxon>
    </lineage>
</organism>
<gene>
    <name evidence="2" type="ORF">Cenrod_0037</name>
</gene>
<evidence type="ECO:0000313" key="3">
    <source>
        <dbReference type="Proteomes" id="UP000017184"/>
    </source>
</evidence>
<keyword evidence="3" id="KW-1185">Reference proteome</keyword>